<dbReference type="GeneID" id="29998095"/>
<reference evidence="5" key="2">
    <citation type="submission" date="2016-10" db="EMBL/GenBank/DDBJ databases">
        <authorList>
            <person name="de Groot N.N."/>
        </authorList>
    </citation>
    <scope>NUCLEOTIDE SEQUENCE</scope>
    <source>
        <strain evidence="5">J.0255</strain>
    </source>
</reference>
<sequence>MSHLTKIKTSIKDTTILLKTLKDLGVKYKIDSYNKGVQPSVVIVRHEHLQGTTFKWIDNTYTLHKDSDTWYDKRLLEHWKDKVSQQYACNLIIDQGQKAGFENCEEILINNDGSVKLVMEKWT</sequence>
<comment type="similarity">
    <text evidence="2">Belongs to the ycf35 family.</text>
</comment>
<evidence type="ECO:0000256" key="2">
    <source>
        <dbReference type="ARBA" id="ARBA00009068"/>
    </source>
</evidence>
<evidence type="ECO:0000313" key="5">
    <source>
        <dbReference type="EMBL" id="SCW23706.1"/>
    </source>
</evidence>
<protein>
    <recommendedName>
        <fullName evidence="3">Uncharacterized protein ycf35</fullName>
    </recommendedName>
</protein>
<comment type="subcellular location">
    <subcellularLocation>
        <location evidence="1">Plastid</location>
    </subcellularLocation>
</comment>
<keyword evidence="5" id="KW-0150">Chloroplast</keyword>
<dbReference type="AlphaFoldDB" id="A0A1G4NYV6"/>
<dbReference type="GO" id="GO:0009536">
    <property type="term" value="C:plastid"/>
    <property type="evidence" value="ECO:0007669"/>
    <property type="project" value="UniProtKB-SubCell"/>
</dbReference>
<name>A0A1G4NYV6_9FLOR</name>
<evidence type="ECO:0000256" key="3">
    <source>
        <dbReference type="ARBA" id="ARBA00021585"/>
    </source>
</evidence>
<accession>A0A1G4NYV6</accession>
<evidence type="ECO:0000256" key="1">
    <source>
        <dbReference type="ARBA" id="ARBA00004474"/>
    </source>
</evidence>
<dbReference type="Pfam" id="PF06868">
    <property type="entry name" value="DUF1257"/>
    <property type="match status" value="1"/>
</dbReference>
<evidence type="ECO:0000256" key="4">
    <source>
        <dbReference type="ARBA" id="ARBA00022640"/>
    </source>
</evidence>
<dbReference type="InterPro" id="IPR009666">
    <property type="entry name" value="Uncharacterised_Ycf35"/>
</dbReference>
<reference evidence="5" key="1">
    <citation type="submission" date="2016-10" db="EMBL/GenBank/DDBJ databases">
        <title>Chloroplast genomes as a tool to resolve red algal phylogenies: a case study in the Nemaliales.</title>
        <authorList>
            <person name="Costa J.F."/>
            <person name="Lin S.M."/>
            <person name="Macaya E.C."/>
            <person name="Fernandez-Garcia C."/>
            <person name="Verbruggen H."/>
        </authorList>
    </citation>
    <scope>NUCLEOTIDE SEQUENCE</scope>
    <source>
        <strain evidence="5">J.0255</strain>
    </source>
</reference>
<dbReference type="RefSeq" id="YP_009315251.1">
    <property type="nucleotide sequence ID" value="NC_031666.1"/>
</dbReference>
<dbReference type="PANTHER" id="PTHR39638">
    <property type="entry name" value="YCF35"/>
    <property type="match status" value="1"/>
</dbReference>
<dbReference type="EMBL" id="LT622875">
    <property type="protein sequence ID" value="SCW23706.1"/>
    <property type="molecule type" value="Genomic_DNA"/>
</dbReference>
<dbReference type="PANTHER" id="PTHR39638:SF2">
    <property type="entry name" value="YCF35"/>
    <property type="match status" value="1"/>
</dbReference>
<keyword evidence="4 5" id="KW-0934">Plastid</keyword>
<proteinExistence type="inferred from homology"/>
<gene>
    <name evidence="5" type="primary">ycf35</name>
    <name evidence="5" type="ORF">J0255_14</name>
</gene>
<geneLocation type="chloroplast" evidence="5"/>
<organism evidence="5">
    <name type="scientific">Yamadaella caenomyce</name>
    <dbReference type="NCBI Taxonomy" id="259029"/>
    <lineage>
        <taxon>Eukaryota</taxon>
        <taxon>Rhodophyta</taxon>
        <taxon>Florideophyceae</taxon>
        <taxon>Nemaliophycidae</taxon>
        <taxon>Nemaliales</taxon>
        <taxon>Liagoraceae</taxon>
        <taxon>Yamadaella</taxon>
    </lineage>
</organism>